<feature type="chain" id="PRO_5036172728" evidence="1">
    <location>
        <begin position="18"/>
        <end position="174"/>
    </location>
</feature>
<evidence type="ECO:0000313" key="2">
    <source>
        <dbReference type="EMBL" id="VIP01751.1"/>
    </source>
</evidence>
<protein>
    <submittedName>
        <fullName evidence="2">Uncharacterized protein</fullName>
    </submittedName>
</protein>
<dbReference type="EMBL" id="LR593887">
    <property type="protein sequence ID" value="VTR99340.1"/>
    <property type="molecule type" value="Genomic_DNA"/>
</dbReference>
<dbReference type="EMBL" id="LR586016">
    <property type="protein sequence ID" value="VIP01751.1"/>
    <property type="molecule type" value="Genomic_DNA"/>
</dbReference>
<organism evidence="2">
    <name type="scientific">Tuwongella immobilis</name>
    <dbReference type="NCBI Taxonomy" id="692036"/>
    <lineage>
        <taxon>Bacteria</taxon>
        <taxon>Pseudomonadati</taxon>
        <taxon>Planctomycetota</taxon>
        <taxon>Planctomycetia</taxon>
        <taxon>Gemmatales</taxon>
        <taxon>Gemmataceae</taxon>
        <taxon>Tuwongella</taxon>
    </lineage>
</organism>
<dbReference type="KEGG" id="tim:GMBLW1_22090"/>
<sequence length="174" mass="18704">MTSMLMGLVLATEMAVAQPLPGNVPPPFVLPPGAAVPPPFVLDAPPAPLPGYSGYAPAPVIPVPPPSLARKPAPIVHPAPDCCSPPTIIHPVGCEVLSVKEFFTCFDATPGKHIATVQHPTSKKPVQICFVLPNACLKEVDVNRRSVEFEYKDGKEVTVLFRLLHSKWDVKYND</sequence>
<feature type="signal peptide" evidence="1">
    <location>
        <begin position="1"/>
        <end position="17"/>
    </location>
</feature>
<dbReference type="InParanoid" id="A0A6C2YKC5"/>
<keyword evidence="1" id="KW-0732">Signal</keyword>
<dbReference type="AlphaFoldDB" id="A0A6C2YKC5"/>
<gene>
    <name evidence="2" type="ORF">GMBLW1_22090</name>
</gene>
<name>A0A6C2YKC5_9BACT</name>
<reference evidence="2" key="1">
    <citation type="submission" date="2019-04" db="EMBL/GenBank/DDBJ databases">
        <authorList>
            <consortium name="Science for Life Laboratories"/>
        </authorList>
    </citation>
    <scope>NUCLEOTIDE SEQUENCE</scope>
    <source>
        <strain evidence="2">MBLW1</strain>
    </source>
</reference>
<accession>A0A6C2YKC5</accession>
<proteinExistence type="predicted"/>
<dbReference type="RefSeq" id="WP_162657003.1">
    <property type="nucleotide sequence ID" value="NZ_LR593887.1"/>
</dbReference>
<evidence type="ECO:0000256" key="1">
    <source>
        <dbReference type="SAM" id="SignalP"/>
    </source>
</evidence>
<dbReference type="Proteomes" id="UP000464378">
    <property type="component" value="Chromosome"/>
</dbReference>
<evidence type="ECO:0000313" key="3">
    <source>
        <dbReference type="Proteomes" id="UP000464378"/>
    </source>
</evidence>
<keyword evidence="3" id="KW-1185">Reference proteome</keyword>